<evidence type="ECO:0000313" key="8">
    <source>
        <dbReference type="Proteomes" id="UP001591681"/>
    </source>
</evidence>
<accession>A0ABD1JAR7</accession>
<dbReference type="Pfam" id="PF04103">
    <property type="entry name" value="CD20"/>
    <property type="match status" value="1"/>
</dbReference>
<evidence type="ECO:0000256" key="4">
    <source>
        <dbReference type="ARBA" id="ARBA00023136"/>
    </source>
</evidence>
<evidence type="ECO:0000256" key="5">
    <source>
        <dbReference type="SAM" id="MobiDB-lite"/>
    </source>
</evidence>
<feature type="compositionally biased region" description="Basic and acidic residues" evidence="5">
    <location>
        <begin position="11"/>
        <end position="20"/>
    </location>
</feature>
<evidence type="ECO:0000256" key="1">
    <source>
        <dbReference type="ARBA" id="ARBA00004141"/>
    </source>
</evidence>
<proteinExistence type="predicted"/>
<feature type="transmembrane region" description="Helical" evidence="6">
    <location>
        <begin position="48"/>
        <end position="69"/>
    </location>
</feature>
<dbReference type="Proteomes" id="UP001591681">
    <property type="component" value="Unassembled WGS sequence"/>
</dbReference>
<dbReference type="AlphaFoldDB" id="A0ABD1JAR7"/>
<protein>
    <submittedName>
        <fullName evidence="7">Uncharacterized protein</fullName>
    </submittedName>
</protein>
<evidence type="ECO:0000256" key="3">
    <source>
        <dbReference type="ARBA" id="ARBA00022989"/>
    </source>
</evidence>
<dbReference type="EMBL" id="JBHFQA010000017">
    <property type="protein sequence ID" value="KAL2083844.1"/>
    <property type="molecule type" value="Genomic_DNA"/>
</dbReference>
<feature type="transmembrane region" description="Helical" evidence="6">
    <location>
        <begin position="113"/>
        <end position="136"/>
    </location>
</feature>
<keyword evidence="3 6" id="KW-1133">Transmembrane helix</keyword>
<evidence type="ECO:0000313" key="7">
    <source>
        <dbReference type="EMBL" id="KAL2083844.1"/>
    </source>
</evidence>
<feature type="transmembrane region" description="Helical" evidence="6">
    <location>
        <begin position="148"/>
        <end position="168"/>
    </location>
</feature>
<dbReference type="InterPro" id="IPR007237">
    <property type="entry name" value="CD20-like"/>
</dbReference>
<gene>
    <name evidence="7" type="ORF">ACEWY4_019362</name>
</gene>
<dbReference type="GO" id="GO:0016020">
    <property type="term" value="C:membrane"/>
    <property type="evidence" value="ECO:0007669"/>
    <property type="project" value="UniProtKB-SubCell"/>
</dbReference>
<reference evidence="7 8" key="1">
    <citation type="submission" date="2024-09" db="EMBL/GenBank/DDBJ databases">
        <title>A chromosome-level genome assembly of Gray's grenadier anchovy, Coilia grayii.</title>
        <authorList>
            <person name="Fu Z."/>
        </authorList>
    </citation>
    <scope>NUCLEOTIDE SEQUENCE [LARGE SCALE GENOMIC DNA]</scope>
    <source>
        <strain evidence="7">G4</strain>
        <tissue evidence="7">Muscle</tissue>
    </source>
</reference>
<comment type="subcellular location">
    <subcellularLocation>
        <location evidence="1">Membrane</location>
        <topology evidence="1">Multi-pass membrane protein</topology>
    </subcellularLocation>
</comment>
<keyword evidence="4 6" id="KW-0472">Membrane</keyword>
<keyword evidence="8" id="KW-1185">Reference proteome</keyword>
<evidence type="ECO:0000256" key="2">
    <source>
        <dbReference type="ARBA" id="ARBA00022692"/>
    </source>
</evidence>
<organism evidence="7 8">
    <name type="scientific">Coilia grayii</name>
    <name type="common">Gray's grenadier anchovy</name>
    <dbReference type="NCBI Taxonomy" id="363190"/>
    <lineage>
        <taxon>Eukaryota</taxon>
        <taxon>Metazoa</taxon>
        <taxon>Chordata</taxon>
        <taxon>Craniata</taxon>
        <taxon>Vertebrata</taxon>
        <taxon>Euteleostomi</taxon>
        <taxon>Actinopterygii</taxon>
        <taxon>Neopterygii</taxon>
        <taxon>Teleostei</taxon>
        <taxon>Clupei</taxon>
        <taxon>Clupeiformes</taxon>
        <taxon>Clupeoidei</taxon>
        <taxon>Engraulidae</taxon>
        <taxon>Coilinae</taxon>
        <taxon>Coilia</taxon>
    </lineage>
</organism>
<name>A0ABD1JAR7_9TELE</name>
<sequence>MAAAKVSMAITEHEGAEQERKPLVRHYQAQELLPTRRPLLHPLLDKHISAWAVVSGIMSIGLGVVFATTAEFNSFLLIVFRVPFFNGALLCIAGLLSNLLYKEPRLLPVCFRANLACLASAVVGAAIMCVDLAMVTQPHTHSHKKTEVLVLVVTVVQMILSGLLIFWIHKEQQRLRTSA</sequence>
<evidence type="ECO:0000256" key="6">
    <source>
        <dbReference type="SAM" id="Phobius"/>
    </source>
</evidence>
<feature type="region of interest" description="Disordered" evidence="5">
    <location>
        <begin position="1"/>
        <end position="20"/>
    </location>
</feature>
<feature type="transmembrane region" description="Helical" evidence="6">
    <location>
        <begin position="75"/>
        <end position="101"/>
    </location>
</feature>
<comment type="caution">
    <text evidence="7">The sequence shown here is derived from an EMBL/GenBank/DDBJ whole genome shotgun (WGS) entry which is preliminary data.</text>
</comment>
<keyword evidence="2 6" id="KW-0812">Transmembrane</keyword>